<reference evidence="1 2" key="1">
    <citation type="journal article" date="2016" name="Nat. Commun.">
        <title>Thousands of microbial genomes shed light on interconnected biogeochemical processes in an aquifer system.</title>
        <authorList>
            <person name="Anantharaman K."/>
            <person name="Brown C.T."/>
            <person name="Hug L.A."/>
            <person name="Sharon I."/>
            <person name="Castelle C.J."/>
            <person name="Probst A.J."/>
            <person name="Thomas B.C."/>
            <person name="Singh A."/>
            <person name="Wilkins M.J."/>
            <person name="Karaoz U."/>
            <person name="Brodie E.L."/>
            <person name="Williams K.H."/>
            <person name="Hubbard S.S."/>
            <person name="Banfield J.F."/>
        </authorList>
    </citation>
    <scope>NUCLEOTIDE SEQUENCE [LARGE SCALE GENOMIC DNA]</scope>
</reference>
<dbReference type="Proteomes" id="UP000179047">
    <property type="component" value="Unassembled WGS sequence"/>
</dbReference>
<name>A0A1F8GVQ5_9BACT</name>
<dbReference type="EMBL" id="MGKP01000006">
    <property type="protein sequence ID" value="OGN29487.1"/>
    <property type="molecule type" value="Genomic_DNA"/>
</dbReference>
<accession>A0A1F8GVQ5</accession>
<organism evidence="1 2">
    <name type="scientific">Candidatus Yanofskybacteria bacterium RIFCSPLOWO2_01_FULL_49_25</name>
    <dbReference type="NCBI Taxonomy" id="1802701"/>
    <lineage>
        <taxon>Bacteria</taxon>
        <taxon>Candidatus Yanofskyibacteriota</taxon>
    </lineage>
</organism>
<proteinExistence type="predicted"/>
<comment type="caution">
    <text evidence="1">The sequence shown here is derived from an EMBL/GenBank/DDBJ whole genome shotgun (WGS) entry which is preliminary data.</text>
</comment>
<evidence type="ECO:0000313" key="1">
    <source>
        <dbReference type="EMBL" id="OGN29487.1"/>
    </source>
</evidence>
<protein>
    <submittedName>
        <fullName evidence="1">Uncharacterized protein</fullName>
    </submittedName>
</protein>
<gene>
    <name evidence="1" type="ORF">A3A33_03590</name>
</gene>
<sequence>MDKEKQPINSYRRNLLKLLLVGGGAFLVGKFASPFINFWNGDKVIDEKIFQNFKFVETGNALKVFDKEGSEIFVFEKDTF</sequence>
<dbReference type="AlphaFoldDB" id="A0A1F8GVQ5"/>
<evidence type="ECO:0000313" key="2">
    <source>
        <dbReference type="Proteomes" id="UP000179047"/>
    </source>
</evidence>
<dbReference type="STRING" id="1802701.A3A33_03590"/>